<comment type="subcellular location">
    <subcellularLocation>
        <location evidence="1">Membrane</location>
        <topology evidence="1">Single-pass membrane protein</topology>
    </subcellularLocation>
</comment>
<accession>A0AAD8JMJ9</accession>
<organism evidence="6 7">
    <name type="scientific">Heracleum sosnowskyi</name>
    <dbReference type="NCBI Taxonomy" id="360622"/>
    <lineage>
        <taxon>Eukaryota</taxon>
        <taxon>Viridiplantae</taxon>
        <taxon>Streptophyta</taxon>
        <taxon>Embryophyta</taxon>
        <taxon>Tracheophyta</taxon>
        <taxon>Spermatophyta</taxon>
        <taxon>Magnoliopsida</taxon>
        <taxon>eudicotyledons</taxon>
        <taxon>Gunneridae</taxon>
        <taxon>Pentapetalae</taxon>
        <taxon>asterids</taxon>
        <taxon>campanulids</taxon>
        <taxon>Apiales</taxon>
        <taxon>Apiaceae</taxon>
        <taxon>Apioideae</taxon>
        <taxon>apioid superclade</taxon>
        <taxon>Tordylieae</taxon>
        <taxon>Tordyliinae</taxon>
        <taxon>Heracleum</taxon>
    </lineage>
</organism>
<evidence type="ECO:0000256" key="1">
    <source>
        <dbReference type="ARBA" id="ARBA00004167"/>
    </source>
</evidence>
<dbReference type="PANTHER" id="PTHR47974">
    <property type="entry name" value="OS07G0415500 PROTEIN"/>
    <property type="match status" value="1"/>
</dbReference>
<evidence type="ECO:0000256" key="3">
    <source>
        <dbReference type="ARBA" id="ARBA00022729"/>
    </source>
</evidence>
<keyword evidence="5" id="KW-0472">Membrane</keyword>
<dbReference type="GO" id="GO:0016020">
    <property type="term" value="C:membrane"/>
    <property type="evidence" value="ECO:0007669"/>
    <property type="project" value="UniProtKB-SubCell"/>
</dbReference>
<dbReference type="Proteomes" id="UP001237642">
    <property type="component" value="Unassembled WGS sequence"/>
</dbReference>
<evidence type="ECO:0000256" key="4">
    <source>
        <dbReference type="ARBA" id="ARBA00022989"/>
    </source>
</evidence>
<evidence type="ECO:0000313" key="6">
    <source>
        <dbReference type="EMBL" id="KAK1405326.1"/>
    </source>
</evidence>
<name>A0AAD8JMJ9_9APIA</name>
<evidence type="ECO:0000256" key="2">
    <source>
        <dbReference type="ARBA" id="ARBA00022692"/>
    </source>
</evidence>
<dbReference type="EMBL" id="JAUIZM010000001">
    <property type="protein sequence ID" value="KAK1405326.1"/>
    <property type="molecule type" value="Genomic_DNA"/>
</dbReference>
<comment type="caution">
    <text evidence="6">The sequence shown here is derived from an EMBL/GenBank/DDBJ whole genome shotgun (WGS) entry which is preliminary data.</text>
</comment>
<reference evidence="6" key="1">
    <citation type="submission" date="2023-02" db="EMBL/GenBank/DDBJ databases">
        <title>Genome of toxic invasive species Heracleum sosnowskyi carries increased number of genes despite the absence of recent whole-genome duplications.</title>
        <authorList>
            <person name="Schelkunov M."/>
            <person name="Shtratnikova V."/>
            <person name="Makarenko M."/>
            <person name="Klepikova A."/>
            <person name="Omelchenko D."/>
            <person name="Novikova G."/>
            <person name="Obukhova E."/>
            <person name="Bogdanov V."/>
            <person name="Penin A."/>
            <person name="Logacheva M."/>
        </authorList>
    </citation>
    <scope>NUCLEOTIDE SEQUENCE</scope>
    <source>
        <strain evidence="6">Hsosn_3</strain>
        <tissue evidence="6">Leaf</tissue>
    </source>
</reference>
<sequence length="111" mass="12619">MELLDDDDYFPALVAEKLSKGEEAVMQFLDKKLQGEADPSEVLRACRVACWCIQDDEKNRPSMGLVIQFLEGIAEVEVPPFPRFLRGFTKDTIDHSIVYQQYTSETTLSNS</sequence>
<proteinExistence type="predicted"/>
<protein>
    <submittedName>
        <fullName evidence="6">Uncharacterized protein</fullName>
    </submittedName>
</protein>
<reference evidence="6" key="2">
    <citation type="submission" date="2023-05" db="EMBL/GenBank/DDBJ databases">
        <authorList>
            <person name="Schelkunov M.I."/>
        </authorList>
    </citation>
    <scope>NUCLEOTIDE SEQUENCE</scope>
    <source>
        <strain evidence="6">Hsosn_3</strain>
        <tissue evidence="6">Leaf</tissue>
    </source>
</reference>
<keyword evidence="7" id="KW-1185">Reference proteome</keyword>
<keyword evidence="2" id="KW-0812">Transmembrane</keyword>
<dbReference type="Gene3D" id="1.10.510.10">
    <property type="entry name" value="Transferase(Phosphotransferase) domain 1"/>
    <property type="match status" value="1"/>
</dbReference>
<evidence type="ECO:0000313" key="7">
    <source>
        <dbReference type="Proteomes" id="UP001237642"/>
    </source>
</evidence>
<keyword evidence="3" id="KW-0732">Signal</keyword>
<keyword evidence="4" id="KW-1133">Transmembrane helix</keyword>
<dbReference type="PANTHER" id="PTHR47974:SF19">
    <property type="entry name" value="RECEPTOR-LIKE SERINE_THREONINE-PROTEIN KINASE"/>
    <property type="match status" value="1"/>
</dbReference>
<dbReference type="AlphaFoldDB" id="A0AAD8JMJ9"/>
<gene>
    <name evidence="6" type="ORF">POM88_004931</name>
</gene>
<evidence type="ECO:0000256" key="5">
    <source>
        <dbReference type="ARBA" id="ARBA00023136"/>
    </source>
</evidence>